<dbReference type="PANTHER" id="PTHR19857">
    <property type="entry name" value="MITOCHONDRIAL DIVISION PROTEIN 1-RELATED"/>
    <property type="match status" value="1"/>
</dbReference>
<keyword evidence="1 3" id="KW-0853">WD repeat</keyword>
<keyword evidence="6" id="KW-1185">Reference proteome</keyword>
<dbReference type="AlphaFoldDB" id="A0A067LSE6"/>
<evidence type="ECO:0000256" key="3">
    <source>
        <dbReference type="PROSITE-ProRule" id="PRU00221"/>
    </source>
</evidence>
<dbReference type="InParanoid" id="A0A067LSE6"/>
<keyword evidence="2" id="KW-0677">Repeat</keyword>
<dbReference type="InterPro" id="IPR001680">
    <property type="entry name" value="WD40_rpt"/>
</dbReference>
<feature type="region of interest" description="Disordered" evidence="4">
    <location>
        <begin position="602"/>
        <end position="626"/>
    </location>
</feature>
<evidence type="ECO:0000313" key="6">
    <source>
        <dbReference type="Proteomes" id="UP000027195"/>
    </source>
</evidence>
<accession>A0A067LSE6</accession>
<dbReference type="Proteomes" id="UP000027195">
    <property type="component" value="Unassembled WGS sequence"/>
</dbReference>
<dbReference type="PROSITE" id="PS50082">
    <property type="entry name" value="WD_REPEATS_2"/>
    <property type="match status" value="1"/>
</dbReference>
<dbReference type="Gene3D" id="2.130.10.10">
    <property type="entry name" value="YVTN repeat-like/Quinoprotein amine dehydrogenase"/>
    <property type="match status" value="2"/>
</dbReference>
<evidence type="ECO:0000256" key="4">
    <source>
        <dbReference type="SAM" id="MobiDB-lite"/>
    </source>
</evidence>
<dbReference type="STRING" id="930990.A0A067LSE6"/>
<proteinExistence type="predicted"/>
<evidence type="ECO:0000313" key="5">
    <source>
        <dbReference type="EMBL" id="KDQ06173.1"/>
    </source>
</evidence>
<protein>
    <submittedName>
        <fullName evidence="5">Uncharacterized protein</fullName>
    </submittedName>
</protein>
<feature type="region of interest" description="Disordered" evidence="4">
    <location>
        <begin position="455"/>
        <end position="563"/>
    </location>
</feature>
<name>A0A067LSE6_BOTB1</name>
<dbReference type="HOGENOM" id="CLU_334932_0_0_1"/>
<reference evidence="6" key="1">
    <citation type="journal article" date="2014" name="Proc. Natl. Acad. Sci. U.S.A.">
        <title>Extensive sampling of basidiomycete genomes demonstrates inadequacy of the white-rot/brown-rot paradigm for wood decay fungi.</title>
        <authorList>
            <person name="Riley R."/>
            <person name="Salamov A.A."/>
            <person name="Brown D.W."/>
            <person name="Nagy L.G."/>
            <person name="Floudas D."/>
            <person name="Held B.W."/>
            <person name="Levasseur A."/>
            <person name="Lombard V."/>
            <person name="Morin E."/>
            <person name="Otillar R."/>
            <person name="Lindquist E.A."/>
            <person name="Sun H."/>
            <person name="LaButti K.M."/>
            <person name="Schmutz J."/>
            <person name="Jabbour D."/>
            <person name="Luo H."/>
            <person name="Baker S.E."/>
            <person name="Pisabarro A.G."/>
            <person name="Walton J.D."/>
            <person name="Blanchette R.A."/>
            <person name="Henrissat B."/>
            <person name="Martin F."/>
            <person name="Cullen D."/>
            <person name="Hibbett D.S."/>
            <person name="Grigoriev I.V."/>
        </authorList>
    </citation>
    <scope>NUCLEOTIDE SEQUENCE [LARGE SCALE GENOMIC DNA]</scope>
    <source>
        <strain evidence="6">FD-172 SS1</strain>
    </source>
</reference>
<gene>
    <name evidence="5" type="ORF">BOTBODRAFT_181843</name>
</gene>
<feature type="compositionally biased region" description="Polar residues" evidence="4">
    <location>
        <begin position="610"/>
        <end position="620"/>
    </location>
</feature>
<dbReference type="PROSITE" id="PS50294">
    <property type="entry name" value="WD_REPEATS_REGION"/>
    <property type="match status" value="1"/>
</dbReference>
<dbReference type="OrthoDB" id="3238562at2759"/>
<feature type="compositionally biased region" description="Basic and acidic residues" evidence="4">
    <location>
        <begin position="475"/>
        <end position="489"/>
    </location>
</feature>
<dbReference type="PANTHER" id="PTHR19857:SF21">
    <property type="entry name" value="ANAPHASE-PROMOTING COMPLEX SUBUNIT 4 WD40 DOMAIN-CONTAINING PROTEIN"/>
    <property type="match status" value="1"/>
</dbReference>
<dbReference type="SMART" id="SM00320">
    <property type="entry name" value="WD40"/>
    <property type="match status" value="5"/>
</dbReference>
<dbReference type="SUPFAM" id="SSF50978">
    <property type="entry name" value="WD40 repeat-like"/>
    <property type="match status" value="1"/>
</dbReference>
<sequence>MSHPAEAYILRYRFQSCHTSAITCLSFSRHGTCLASGGKDGRLYVWRCDDRACVFEVIYNHPLSCLLWHPQKPWTIICGYEDGRVMWFEYDIHNDIVNIKNQYQVPLTAATTAIQCLAIDPVRNHMAVASRTRLVVYAILSDFKKIAGCILNDVDLLALKFTDGGDHIVGCFSNDGIICWDADSLVVLWKTAIAAPTLAADIFGNAHLLASSNMASGFQIHALRPPGPPQLIRQLDASLPAADAPLPCIFTHEGRAVLGGGAEGYATLWDSVNASTLQVLRHDTLDDIQAVAAHSSAKDGLWRIATAISDRRSGPYIALWQAETPAARIKAGEEARSVRSTGYRIIPILAIAVALAASFYTLKVHGWPLISLDMATRVPADAMTSSCTFLRWLSWARTTKAVPISWLNSAWQAAWGWMCPILLKVRSFVHLILDIDTAVERAVQAMDQQQQEANAIMFNPQPVASKRGRSPTPERLVDNKRQRLTRSDGLDAALAQRGALSSLGHSRADSQADADEGRHSPTHAAAEVRATNNQRPPIDAGISLAPRHDSLDQGLGAGDGLVTYGSPNEREVLAESETVAGMQEGATEHIDDVAIPADSPAAEGLRDQASPPSSESNAPDSHSEASDLIATERCTWAVALASNLLPAVSGAIKVEIQNFQGHVRASAPSFELLNNPQRLGKISFVDITQMIRGGPYAMLQDIETIVGGKIVDDHFPAMSKAAHQHLDAIYARLQGILSEAFDERPDPRLTALLLNTLNISRSALIDMIAWEQPSKTFSESRRDALLQENLARYQGLVLQNEAGPVYDRELTVMAFVEAQWVILAERFTDNVVNIVQRDLVQQFMHGVGQYDM</sequence>
<dbReference type="InterPro" id="IPR051179">
    <property type="entry name" value="WD_repeat_multifunction"/>
</dbReference>
<feature type="compositionally biased region" description="Basic and acidic residues" evidence="4">
    <location>
        <begin position="506"/>
        <end position="519"/>
    </location>
</feature>
<dbReference type="EMBL" id="KL198151">
    <property type="protein sequence ID" value="KDQ06173.1"/>
    <property type="molecule type" value="Genomic_DNA"/>
</dbReference>
<evidence type="ECO:0000256" key="1">
    <source>
        <dbReference type="ARBA" id="ARBA00022574"/>
    </source>
</evidence>
<dbReference type="InterPro" id="IPR036322">
    <property type="entry name" value="WD40_repeat_dom_sf"/>
</dbReference>
<evidence type="ECO:0000256" key="2">
    <source>
        <dbReference type="ARBA" id="ARBA00022737"/>
    </source>
</evidence>
<dbReference type="Pfam" id="PF00400">
    <property type="entry name" value="WD40"/>
    <property type="match status" value="1"/>
</dbReference>
<dbReference type="InterPro" id="IPR015943">
    <property type="entry name" value="WD40/YVTN_repeat-like_dom_sf"/>
</dbReference>
<organism evidence="5 6">
    <name type="scientific">Botryobasidium botryosum (strain FD-172 SS1)</name>
    <dbReference type="NCBI Taxonomy" id="930990"/>
    <lineage>
        <taxon>Eukaryota</taxon>
        <taxon>Fungi</taxon>
        <taxon>Dikarya</taxon>
        <taxon>Basidiomycota</taxon>
        <taxon>Agaricomycotina</taxon>
        <taxon>Agaricomycetes</taxon>
        <taxon>Cantharellales</taxon>
        <taxon>Botryobasidiaceae</taxon>
        <taxon>Botryobasidium</taxon>
    </lineage>
</organism>
<feature type="repeat" description="WD" evidence="3">
    <location>
        <begin position="15"/>
        <end position="46"/>
    </location>
</feature>